<name>A0AAW2FPJ4_9HYME</name>
<evidence type="ECO:0000313" key="2">
    <source>
        <dbReference type="Proteomes" id="UP001430953"/>
    </source>
</evidence>
<proteinExistence type="predicted"/>
<sequence>MTNSGLRAIYFKYNRSIHWPICYGRFRRGETREAYESFSPRFPYVEKGRDRREVQSVQYSCGQKRRVSRRPENIIPLKGLTFSIVAKDDFAKALSPLWINKSFTRLFFFFFLANLSVNRTILTREFVEFVPPVARVRAERGKKKKKREREKKKTAVEVGYHSLTEIVSAYVDYVVTVISFHDGQKERSFCGVRSLARERHRKSSRKRCAPLRNISL</sequence>
<organism evidence="1 2">
    <name type="scientific">Cardiocondyla obscurior</name>
    <dbReference type="NCBI Taxonomy" id="286306"/>
    <lineage>
        <taxon>Eukaryota</taxon>
        <taxon>Metazoa</taxon>
        <taxon>Ecdysozoa</taxon>
        <taxon>Arthropoda</taxon>
        <taxon>Hexapoda</taxon>
        <taxon>Insecta</taxon>
        <taxon>Pterygota</taxon>
        <taxon>Neoptera</taxon>
        <taxon>Endopterygota</taxon>
        <taxon>Hymenoptera</taxon>
        <taxon>Apocrita</taxon>
        <taxon>Aculeata</taxon>
        <taxon>Formicoidea</taxon>
        <taxon>Formicidae</taxon>
        <taxon>Myrmicinae</taxon>
        <taxon>Cardiocondyla</taxon>
    </lineage>
</organism>
<evidence type="ECO:0000313" key="1">
    <source>
        <dbReference type="EMBL" id="KAL0116296.1"/>
    </source>
</evidence>
<reference evidence="1 2" key="1">
    <citation type="submission" date="2023-03" db="EMBL/GenBank/DDBJ databases">
        <title>High recombination rates correlate with genetic variation in Cardiocondyla obscurior ants.</title>
        <authorList>
            <person name="Errbii M."/>
        </authorList>
    </citation>
    <scope>NUCLEOTIDE SEQUENCE [LARGE SCALE GENOMIC DNA]</scope>
    <source>
        <strain evidence="1">Alpha-2009</strain>
        <tissue evidence="1">Whole body</tissue>
    </source>
</reference>
<protein>
    <submittedName>
        <fullName evidence="1">Uncharacterized protein</fullName>
    </submittedName>
</protein>
<dbReference type="Proteomes" id="UP001430953">
    <property type="component" value="Unassembled WGS sequence"/>
</dbReference>
<comment type="caution">
    <text evidence="1">The sequence shown here is derived from an EMBL/GenBank/DDBJ whole genome shotgun (WGS) entry which is preliminary data.</text>
</comment>
<accession>A0AAW2FPJ4</accession>
<dbReference type="EMBL" id="JADYXP020000010">
    <property type="protein sequence ID" value="KAL0116296.1"/>
    <property type="molecule type" value="Genomic_DNA"/>
</dbReference>
<dbReference type="AlphaFoldDB" id="A0AAW2FPJ4"/>
<gene>
    <name evidence="1" type="ORF">PUN28_011252</name>
</gene>
<keyword evidence="2" id="KW-1185">Reference proteome</keyword>